<reference evidence="3 4" key="1">
    <citation type="submission" date="2019-06" db="EMBL/GenBank/DDBJ databases">
        <authorList>
            <person name="Li M."/>
        </authorList>
    </citation>
    <scope>NUCLEOTIDE SEQUENCE [LARGE SCALE GENOMIC DNA]</scope>
    <source>
        <strain evidence="3 4">BGMRC2036</strain>
    </source>
</reference>
<dbReference type="Pfam" id="PF07940">
    <property type="entry name" value="Hepar_II_III_C"/>
    <property type="match status" value="1"/>
</dbReference>
<proteinExistence type="predicted"/>
<comment type="subcellular location">
    <subcellularLocation>
        <location evidence="1">Cell envelope</location>
    </subcellularLocation>
</comment>
<dbReference type="Proteomes" id="UP000318801">
    <property type="component" value="Unassembled WGS sequence"/>
</dbReference>
<feature type="domain" description="Heparinase II/III-like C-terminal" evidence="2">
    <location>
        <begin position="315"/>
        <end position="560"/>
    </location>
</feature>
<dbReference type="InterPro" id="IPR012480">
    <property type="entry name" value="Hepar_II_III_C"/>
</dbReference>
<dbReference type="InterPro" id="IPR008929">
    <property type="entry name" value="Chondroitin_lyas"/>
</dbReference>
<comment type="caution">
    <text evidence="3">The sequence shown here is derived from an EMBL/GenBank/DDBJ whole genome shotgun (WGS) entry which is preliminary data.</text>
</comment>
<gene>
    <name evidence="3" type="ORF">FJU08_10770</name>
</gene>
<dbReference type="OrthoDB" id="9787373at2"/>
<evidence type="ECO:0000256" key="1">
    <source>
        <dbReference type="ARBA" id="ARBA00004196"/>
    </source>
</evidence>
<sequence length="565" mass="62107">MGQLASGLAETWRYAGLVVRETWLRTTRRGAIGRLTAISFGGTPPNRLLVAPTDLHAADPIEADHLLSGIFSLADGVLETDGASPFELEPPTEAFAEALMSFSWLRQLRARRDEETGLYARQMVLSFLRHHGRISGPAWQTDVVARRLIALLSHSTVILRGADTGFYRRFLKAIGRHERHLRAEWRTMPIGETRLNTAIALAMASICVDLPETRRNAAARRLDFELESQILADGGHVSRNPQVLLRLLFELLPLRQTYINLNLPLPKRLVPAIDRIYPALRFFRHRDGDLALFNSATPTLATELSAILRYDESGGHPFRALPHTGFHRLEAGATVVIVDTGEPLSIELSKTAHAGASAFEMSAGSSRFVVNSGLPHFASAEIRSAVRATAAHSAVTLENTSSMRFSHSDYLGPVATSGVSIVEVARESDADGEDQLRMRHDGYLGRFGLFCRRTISLSADGGRLTGRDSFTRKAGGPPPENEEAIAVARFHIHPSIWITRESESEILLTAPDSTSFLFSVPGANADIEDDVFFASSAGPRPSRQIAVPFRLGTSPEILWTFERQS</sequence>
<protein>
    <submittedName>
        <fullName evidence="3">Heparinase</fullName>
    </submittedName>
</protein>
<dbReference type="EMBL" id="VHLG01000004">
    <property type="protein sequence ID" value="TPW31123.1"/>
    <property type="molecule type" value="Genomic_DNA"/>
</dbReference>
<dbReference type="GO" id="GO:0016829">
    <property type="term" value="F:lyase activity"/>
    <property type="evidence" value="ECO:0007669"/>
    <property type="project" value="InterPro"/>
</dbReference>
<dbReference type="Gene3D" id="2.70.98.70">
    <property type="match status" value="1"/>
</dbReference>
<dbReference type="Gene3D" id="1.50.10.100">
    <property type="entry name" value="Chondroitin AC/alginate lyase"/>
    <property type="match status" value="1"/>
</dbReference>
<dbReference type="AlphaFoldDB" id="A0A506U9R5"/>
<evidence type="ECO:0000313" key="4">
    <source>
        <dbReference type="Proteomes" id="UP000318801"/>
    </source>
</evidence>
<organism evidence="3 4">
    <name type="scientific">Martelella alba</name>
    <dbReference type="NCBI Taxonomy" id="2590451"/>
    <lineage>
        <taxon>Bacteria</taxon>
        <taxon>Pseudomonadati</taxon>
        <taxon>Pseudomonadota</taxon>
        <taxon>Alphaproteobacteria</taxon>
        <taxon>Hyphomicrobiales</taxon>
        <taxon>Aurantimonadaceae</taxon>
        <taxon>Martelella</taxon>
    </lineage>
</organism>
<keyword evidence="4" id="KW-1185">Reference proteome</keyword>
<name>A0A506U9R5_9HYPH</name>
<accession>A0A506U9R5</accession>
<evidence type="ECO:0000259" key="2">
    <source>
        <dbReference type="Pfam" id="PF07940"/>
    </source>
</evidence>
<evidence type="ECO:0000313" key="3">
    <source>
        <dbReference type="EMBL" id="TPW31123.1"/>
    </source>
</evidence>
<dbReference type="GO" id="GO:0030313">
    <property type="term" value="C:cell envelope"/>
    <property type="evidence" value="ECO:0007669"/>
    <property type="project" value="UniProtKB-SubCell"/>
</dbReference>